<evidence type="ECO:0000259" key="8">
    <source>
        <dbReference type="Pfam" id="PF00108"/>
    </source>
</evidence>
<dbReference type="InterPro" id="IPR002155">
    <property type="entry name" value="Thiolase"/>
</dbReference>
<evidence type="ECO:0000256" key="7">
    <source>
        <dbReference type="RuleBase" id="RU003557"/>
    </source>
</evidence>
<keyword evidence="4 7" id="KW-0012">Acyltransferase</keyword>
<accession>A0A0W1AL12</accession>
<dbReference type="PROSITE" id="PS00099">
    <property type="entry name" value="THIOLASE_3"/>
    <property type="match status" value="1"/>
</dbReference>
<reference evidence="10 11" key="1">
    <citation type="submission" date="2015-11" db="EMBL/GenBank/DDBJ databases">
        <title>Genomic analysis of 38 Legionella species identifies large and diverse effector repertoires.</title>
        <authorList>
            <person name="Burstein D."/>
            <person name="Amaro F."/>
            <person name="Zusman T."/>
            <person name="Lifshitz Z."/>
            <person name="Cohen O."/>
            <person name="Gilbert J.A."/>
            <person name="Pupko T."/>
            <person name="Shuman H.A."/>
            <person name="Segal G."/>
        </authorList>
    </citation>
    <scope>NUCLEOTIDE SEQUENCE [LARGE SCALE GENOMIC DNA]</scope>
    <source>
        <strain evidence="10 11">ATCC 49508</strain>
    </source>
</reference>
<feature type="active site" description="Proton acceptor" evidence="6">
    <location>
        <position position="380"/>
    </location>
</feature>
<dbReference type="PROSITE" id="PS00098">
    <property type="entry name" value="THIOLASE_1"/>
    <property type="match status" value="1"/>
</dbReference>
<dbReference type="EC" id="2.3.1.16" evidence="5"/>
<evidence type="ECO:0000256" key="2">
    <source>
        <dbReference type="ARBA" id="ARBA00010982"/>
    </source>
</evidence>
<feature type="active site" description="Acyl-thioester intermediate" evidence="6">
    <location>
        <position position="91"/>
    </location>
</feature>
<proteinExistence type="inferred from homology"/>
<evidence type="ECO:0000256" key="4">
    <source>
        <dbReference type="ARBA" id="ARBA00023315"/>
    </source>
</evidence>
<comment type="similarity">
    <text evidence="2 7">Belongs to the thiolase-like superfamily. Thiolase family.</text>
</comment>
<protein>
    <recommendedName>
        <fullName evidence="5">acetyl-CoA C-acyltransferase</fullName>
        <ecNumber evidence="5">2.3.1.16</ecNumber>
    </recommendedName>
</protein>
<evidence type="ECO:0000256" key="6">
    <source>
        <dbReference type="PIRSR" id="PIRSR000429-1"/>
    </source>
</evidence>
<dbReference type="InterPro" id="IPR016039">
    <property type="entry name" value="Thiolase-like"/>
</dbReference>
<dbReference type="OrthoDB" id="8951704at2"/>
<dbReference type="SUPFAM" id="SSF53901">
    <property type="entry name" value="Thiolase-like"/>
    <property type="match status" value="2"/>
</dbReference>
<dbReference type="AlphaFoldDB" id="A0A0W1AL12"/>
<dbReference type="PANTHER" id="PTHR43853:SF21">
    <property type="entry name" value="STEROID 3-KETOACYL-COA THIOLASE"/>
    <property type="match status" value="1"/>
</dbReference>
<gene>
    <name evidence="10" type="primary">fadA</name>
    <name evidence="10" type="ORF">Lwor_0348</name>
</gene>
<dbReference type="CDD" id="cd00751">
    <property type="entry name" value="thiolase"/>
    <property type="match status" value="1"/>
</dbReference>
<dbReference type="Proteomes" id="UP000054662">
    <property type="component" value="Unassembled WGS sequence"/>
</dbReference>
<keyword evidence="11" id="KW-1185">Reference proteome</keyword>
<dbReference type="InterPro" id="IPR020613">
    <property type="entry name" value="Thiolase_CS"/>
</dbReference>
<dbReference type="Pfam" id="PF00108">
    <property type="entry name" value="Thiolase_N"/>
    <property type="match status" value="1"/>
</dbReference>
<dbReference type="GO" id="GO:0006635">
    <property type="term" value="P:fatty acid beta-oxidation"/>
    <property type="evidence" value="ECO:0007669"/>
    <property type="project" value="TreeGrafter"/>
</dbReference>
<dbReference type="GO" id="GO:0005737">
    <property type="term" value="C:cytoplasm"/>
    <property type="evidence" value="ECO:0007669"/>
    <property type="project" value="UniProtKB-ARBA"/>
</dbReference>
<evidence type="ECO:0000256" key="5">
    <source>
        <dbReference type="ARBA" id="ARBA00024073"/>
    </source>
</evidence>
<name>A0A0W1AL12_9GAMM</name>
<evidence type="ECO:0000256" key="1">
    <source>
        <dbReference type="ARBA" id="ARBA00005189"/>
    </source>
</evidence>
<dbReference type="InterPro" id="IPR020610">
    <property type="entry name" value="Thiolase_AS"/>
</dbReference>
<evidence type="ECO:0000313" key="11">
    <source>
        <dbReference type="Proteomes" id="UP000054662"/>
    </source>
</evidence>
<dbReference type="PROSITE" id="PS00737">
    <property type="entry name" value="THIOLASE_2"/>
    <property type="match status" value="1"/>
</dbReference>
<dbReference type="NCBIfam" id="NF006553">
    <property type="entry name" value="PRK09052.1"/>
    <property type="match status" value="1"/>
</dbReference>
<keyword evidence="3 7" id="KW-0808">Transferase</keyword>
<dbReference type="PATRIC" id="fig|45076.6.peg.381"/>
<dbReference type="NCBIfam" id="TIGR01930">
    <property type="entry name" value="AcCoA-C-Actrans"/>
    <property type="match status" value="1"/>
</dbReference>
<dbReference type="InterPro" id="IPR020616">
    <property type="entry name" value="Thiolase_N"/>
</dbReference>
<sequence>MTNVYIVDVLRTPVGKAPRGVFRHTLPDDLLAHSIRSLTKRHASVDWQEIGDIVVGCAMPEAEQGMNVARIAALLADLPQSIPAMTINRFCSSGVQSIATAAASIQNGDMDLAFAGGVESMSMVPLGGNKYTANPAIFKDEDVAIAYGMGITAENVAKSWEISREQQDEFAAASHRKAIAAQERGDFESEISPIEITMRHADLKTGSVVVKHKTISKDEGPRADTSYDVIAKLKPVFAVRGTVTAGNSSQTSDGAGIALLASEKALKLYNLKPMGRLLSFAVAGVPPEIMGIGPIKAIPLALKRAGIRLDQLDWIELNEAFAAQALAVIKELNLDIEKVNPLGGAIALGHPLGATGTIRTATLLHGLKRTKGRYGMVTMCIGTGMGAAAIFEAL</sequence>
<dbReference type="PIRSF" id="PIRSF000429">
    <property type="entry name" value="Ac-CoA_Ac_transf"/>
    <property type="match status" value="1"/>
</dbReference>
<feature type="domain" description="Thiolase C-terminal" evidence="9">
    <location>
        <begin position="271"/>
        <end position="392"/>
    </location>
</feature>
<dbReference type="EMBL" id="LNZC01000002">
    <property type="protein sequence ID" value="KTD82045.1"/>
    <property type="molecule type" value="Genomic_DNA"/>
</dbReference>
<comment type="pathway">
    <text evidence="1">Lipid metabolism.</text>
</comment>
<dbReference type="STRING" id="45076.Lwor_0348"/>
<feature type="domain" description="Thiolase N-terminal" evidence="8">
    <location>
        <begin position="4"/>
        <end position="263"/>
    </location>
</feature>
<evidence type="ECO:0000259" key="9">
    <source>
        <dbReference type="Pfam" id="PF02803"/>
    </source>
</evidence>
<dbReference type="Gene3D" id="3.40.47.10">
    <property type="match status" value="1"/>
</dbReference>
<organism evidence="10 11">
    <name type="scientific">Legionella worsleiensis</name>
    <dbReference type="NCBI Taxonomy" id="45076"/>
    <lineage>
        <taxon>Bacteria</taxon>
        <taxon>Pseudomonadati</taxon>
        <taxon>Pseudomonadota</taxon>
        <taxon>Gammaproteobacteria</taxon>
        <taxon>Legionellales</taxon>
        <taxon>Legionellaceae</taxon>
        <taxon>Legionella</taxon>
    </lineage>
</organism>
<evidence type="ECO:0000256" key="3">
    <source>
        <dbReference type="ARBA" id="ARBA00022679"/>
    </source>
</evidence>
<dbReference type="Pfam" id="PF02803">
    <property type="entry name" value="Thiolase_C"/>
    <property type="match status" value="1"/>
</dbReference>
<dbReference type="FunFam" id="3.40.47.10:FF:000010">
    <property type="entry name" value="Acetyl-CoA acetyltransferase (Thiolase)"/>
    <property type="match status" value="1"/>
</dbReference>
<comment type="caution">
    <text evidence="10">The sequence shown here is derived from an EMBL/GenBank/DDBJ whole genome shotgun (WGS) entry which is preliminary data.</text>
</comment>
<dbReference type="RefSeq" id="WP_058492165.1">
    <property type="nucleotide sequence ID" value="NZ_CBCRUR010000003.1"/>
</dbReference>
<dbReference type="InterPro" id="IPR020615">
    <property type="entry name" value="Thiolase_acyl_enz_int_AS"/>
</dbReference>
<dbReference type="GO" id="GO:0010124">
    <property type="term" value="P:phenylacetate catabolic process"/>
    <property type="evidence" value="ECO:0007669"/>
    <property type="project" value="TreeGrafter"/>
</dbReference>
<evidence type="ECO:0000313" key="10">
    <source>
        <dbReference type="EMBL" id="KTD82045.1"/>
    </source>
</evidence>
<dbReference type="InterPro" id="IPR050215">
    <property type="entry name" value="Thiolase-like_sf_Thiolase"/>
</dbReference>
<dbReference type="PANTHER" id="PTHR43853">
    <property type="entry name" value="3-KETOACYL-COA THIOLASE, PEROXISOMAL"/>
    <property type="match status" value="1"/>
</dbReference>
<dbReference type="InterPro" id="IPR020617">
    <property type="entry name" value="Thiolase_C"/>
</dbReference>
<feature type="active site" description="Proton acceptor" evidence="6">
    <location>
        <position position="350"/>
    </location>
</feature>
<dbReference type="GO" id="GO:0003988">
    <property type="term" value="F:acetyl-CoA C-acyltransferase activity"/>
    <property type="evidence" value="ECO:0007669"/>
    <property type="project" value="UniProtKB-EC"/>
</dbReference>